<comment type="similarity">
    <text evidence="6">Belongs to the RbsD / FucU family. RbsD subfamily.</text>
</comment>
<comment type="function">
    <text evidence="6">Catalyzes the interconversion of beta-pyran and beta-furan forms of D-ribose.</text>
</comment>
<dbReference type="GO" id="GO:0005829">
    <property type="term" value="C:cytosol"/>
    <property type="evidence" value="ECO:0007669"/>
    <property type="project" value="TreeGrafter"/>
</dbReference>
<dbReference type="InterPro" id="IPR007721">
    <property type="entry name" value="RbsD_FucU"/>
</dbReference>
<protein>
    <recommendedName>
        <fullName evidence="2 6">D-ribose pyranase</fullName>
        <ecNumber evidence="2 6">5.4.99.62</ecNumber>
    </recommendedName>
</protein>
<dbReference type="InterPro" id="IPR023064">
    <property type="entry name" value="D-ribose_pyranase"/>
</dbReference>
<dbReference type="SUPFAM" id="SSF102546">
    <property type="entry name" value="RbsD-like"/>
    <property type="match status" value="1"/>
</dbReference>
<dbReference type="InterPro" id="IPR023750">
    <property type="entry name" value="RbsD-like_sf"/>
</dbReference>
<dbReference type="GO" id="GO:0016872">
    <property type="term" value="F:intramolecular lyase activity"/>
    <property type="evidence" value="ECO:0007669"/>
    <property type="project" value="UniProtKB-UniRule"/>
</dbReference>
<organism evidence="7 8">
    <name type="scientific">Paludibacterium paludis</name>
    <dbReference type="NCBI Taxonomy" id="1225769"/>
    <lineage>
        <taxon>Bacteria</taxon>
        <taxon>Pseudomonadati</taxon>
        <taxon>Pseudomonadota</taxon>
        <taxon>Betaproteobacteria</taxon>
        <taxon>Neisseriales</taxon>
        <taxon>Chromobacteriaceae</taxon>
        <taxon>Paludibacterium</taxon>
    </lineage>
</organism>
<feature type="binding site" evidence="6">
    <location>
        <position position="99"/>
    </location>
    <ligand>
        <name>substrate</name>
    </ligand>
</feature>
<comment type="caution">
    <text evidence="7">The sequence shown here is derived from an EMBL/GenBank/DDBJ whole genome shotgun (WGS) entry which is preliminary data.</text>
</comment>
<keyword evidence="5 6" id="KW-0119">Carbohydrate metabolism</keyword>
<comment type="catalytic activity">
    <reaction evidence="1 6">
        <text>beta-D-ribopyranose = beta-D-ribofuranose</text>
        <dbReference type="Rhea" id="RHEA:25432"/>
        <dbReference type="ChEBI" id="CHEBI:27476"/>
        <dbReference type="ChEBI" id="CHEBI:47002"/>
        <dbReference type="EC" id="5.4.99.62"/>
    </reaction>
</comment>
<keyword evidence="3 6" id="KW-0963">Cytoplasm</keyword>
<reference evidence="7" key="2">
    <citation type="submission" date="2020-09" db="EMBL/GenBank/DDBJ databases">
        <authorList>
            <person name="Sun Q."/>
            <person name="Kim S."/>
        </authorList>
    </citation>
    <scope>NUCLEOTIDE SEQUENCE</scope>
    <source>
        <strain evidence="7">KCTC 32182</strain>
    </source>
</reference>
<comment type="subcellular location">
    <subcellularLocation>
        <location evidence="6">Cytoplasm</location>
    </subcellularLocation>
</comment>
<feature type="active site" description="Proton donor" evidence="6">
    <location>
        <position position="20"/>
    </location>
</feature>
<dbReference type="Pfam" id="PF05025">
    <property type="entry name" value="RbsD_FucU"/>
    <property type="match status" value="1"/>
</dbReference>
<dbReference type="GO" id="GO:0019303">
    <property type="term" value="P:D-ribose catabolic process"/>
    <property type="evidence" value="ECO:0007669"/>
    <property type="project" value="UniProtKB-UniRule"/>
</dbReference>
<evidence type="ECO:0000256" key="3">
    <source>
        <dbReference type="ARBA" id="ARBA00022490"/>
    </source>
</evidence>
<evidence type="ECO:0000256" key="5">
    <source>
        <dbReference type="ARBA" id="ARBA00023277"/>
    </source>
</evidence>
<keyword evidence="4 6" id="KW-0413">Isomerase</keyword>
<evidence type="ECO:0000256" key="6">
    <source>
        <dbReference type="HAMAP-Rule" id="MF_01661"/>
    </source>
</evidence>
<sequence>MKKLGHLNRDIARVLAGMGHTDSLVIADCGLPIPPGVECIDLSFGRGNPGFPEVLDSILADFQCERALFAEECRGSNPAVTGLAEDLGNDGVQVEYVSHELFKERCRQARVVIRTGECTPYANVILYSGVIF</sequence>
<dbReference type="PANTHER" id="PTHR37831">
    <property type="entry name" value="D-RIBOSE PYRANASE"/>
    <property type="match status" value="1"/>
</dbReference>
<dbReference type="NCBIfam" id="NF008761">
    <property type="entry name" value="PRK11797.1"/>
    <property type="match status" value="1"/>
</dbReference>
<accession>A0A918U9Y6</accession>
<proteinExistence type="inferred from homology"/>
<dbReference type="HAMAP" id="MF_01661">
    <property type="entry name" value="D_rib_pyranase"/>
    <property type="match status" value="1"/>
</dbReference>
<dbReference type="EMBL" id="BMYX01000012">
    <property type="protein sequence ID" value="GGY18344.1"/>
    <property type="molecule type" value="Genomic_DNA"/>
</dbReference>
<dbReference type="GO" id="GO:0062193">
    <property type="term" value="F:D-ribose pyranase activity"/>
    <property type="evidence" value="ECO:0007669"/>
    <property type="project" value="UniProtKB-EC"/>
</dbReference>
<keyword evidence="8" id="KW-1185">Reference proteome</keyword>
<feature type="binding site" evidence="6">
    <location>
        <position position="28"/>
    </location>
    <ligand>
        <name>substrate</name>
    </ligand>
</feature>
<reference evidence="7" key="1">
    <citation type="journal article" date="2014" name="Int. J. Syst. Evol. Microbiol.">
        <title>Complete genome sequence of Corynebacterium casei LMG S-19264T (=DSM 44701T), isolated from a smear-ripened cheese.</title>
        <authorList>
            <consortium name="US DOE Joint Genome Institute (JGI-PGF)"/>
            <person name="Walter F."/>
            <person name="Albersmeier A."/>
            <person name="Kalinowski J."/>
            <person name="Ruckert C."/>
        </authorList>
    </citation>
    <scope>NUCLEOTIDE SEQUENCE</scope>
    <source>
        <strain evidence="7">KCTC 32182</strain>
    </source>
</reference>
<dbReference type="EC" id="5.4.99.62" evidence="2 6"/>
<comment type="pathway">
    <text evidence="6">Carbohydrate metabolism; D-ribose degradation; D-ribose 5-phosphate from beta-D-ribopyranose: step 1/2.</text>
</comment>
<evidence type="ECO:0000313" key="7">
    <source>
        <dbReference type="EMBL" id="GGY18344.1"/>
    </source>
</evidence>
<comment type="subunit">
    <text evidence="6">Homodecamer.</text>
</comment>
<evidence type="ECO:0000313" key="8">
    <source>
        <dbReference type="Proteomes" id="UP000645257"/>
    </source>
</evidence>
<dbReference type="GO" id="GO:0048029">
    <property type="term" value="F:monosaccharide binding"/>
    <property type="evidence" value="ECO:0007669"/>
    <property type="project" value="InterPro"/>
</dbReference>
<evidence type="ECO:0000256" key="2">
    <source>
        <dbReference type="ARBA" id="ARBA00012862"/>
    </source>
</evidence>
<gene>
    <name evidence="6 7" type="primary">rbsD</name>
    <name evidence="7" type="ORF">GCM10011289_22260</name>
</gene>
<dbReference type="AlphaFoldDB" id="A0A918U9Y6"/>
<name>A0A918U9Y6_9NEIS</name>
<dbReference type="Gene3D" id="3.40.1650.10">
    <property type="entry name" value="RbsD-like domain"/>
    <property type="match status" value="1"/>
</dbReference>
<dbReference type="Proteomes" id="UP000645257">
    <property type="component" value="Unassembled WGS sequence"/>
</dbReference>
<evidence type="ECO:0000256" key="1">
    <source>
        <dbReference type="ARBA" id="ARBA00000223"/>
    </source>
</evidence>
<evidence type="ECO:0000256" key="4">
    <source>
        <dbReference type="ARBA" id="ARBA00023235"/>
    </source>
</evidence>
<dbReference type="PANTHER" id="PTHR37831:SF1">
    <property type="entry name" value="D-RIBOSE PYRANASE"/>
    <property type="match status" value="1"/>
</dbReference>
<dbReference type="RefSeq" id="WP_189534281.1">
    <property type="nucleotide sequence ID" value="NZ_BMYX01000012.1"/>
</dbReference>
<feature type="binding site" evidence="6">
    <location>
        <begin position="121"/>
        <end position="123"/>
    </location>
    <ligand>
        <name>substrate</name>
    </ligand>
</feature>